<feature type="compositionally biased region" description="Basic and acidic residues" evidence="17">
    <location>
        <begin position="19"/>
        <end position="48"/>
    </location>
</feature>
<evidence type="ECO:0000256" key="13">
    <source>
        <dbReference type="ARBA" id="ARBA00023211"/>
    </source>
</evidence>
<comment type="pathway">
    <text evidence="3">Protein modification; protein glycosylation.</text>
</comment>
<keyword evidence="6" id="KW-0808">Transferase</keyword>
<comment type="cofactor">
    <cofactor evidence="1">
        <name>Mn(2+)</name>
        <dbReference type="ChEBI" id="CHEBI:29035"/>
    </cofactor>
</comment>
<comment type="caution">
    <text evidence="19">The sequence shown here is derived from an EMBL/GenBank/DDBJ whole genome shotgun (WGS) entry which is preliminary data.</text>
</comment>
<keyword evidence="13" id="KW-0464">Manganese</keyword>
<evidence type="ECO:0000256" key="4">
    <source>
        <dbReference type="ARBA" id="ARBA00006492"/>
    </source>
</evidence>
<dbReference type="EMBL" id="CAMXCT020006622">
    <property type="protein sequence ID" value="CAL1170518.1"/>
    <property type="molecule type" value="Genomic_DNA"/>
</dbReference>
<feature type="transmembrane region" description="Helical" evidence="18">
    <location>
        <begin position="55"/>
        <end position="77"/>
    </location>
</feature>
<dbReference type="InterPro" id="IPR029044">
    <property type="entry name" value="Nucleotide-diphossugar_trans"/>
</dbReference>
<reference evidence="20" key="2">
    <citation type="submission" date="2024-04" db="EMBL/GenBank/DDBJ databases">
        <authorList>
            <person name="Chen Y."/>
            <person name="Shah S."/>
            <person name="Dougan E. K."/>
            <person name="Thang M."/>
            <person name="Chan C."/>
        </authorList>
    </citation>
    <scope>NUCLEOTIDE SEQUENCE [LARGE SCALE GENOMIC DNA]</scope>
</reference>
<organism evidence="19">
    <name type="scientific">Cladocopium goreaui</name>
    <dbReference type="NCBI Taxonomy" id="2562237"/>
    <lineage>
        <taxon>Eukaryota</taxon>
        <taxon>Sar</taxon>
        <taxon>Alveolata</taxon>
        <taxon>Dinophyceae</taxon>
        <taxon>Suessiales</taxon>
        <taxon>Symbiodiniaceae</taxon>
        <taxon>Cladocopium</taxon>
    </lineage>
</organism>
<evidence type="ECO:0000256" key="2">
    <source>
        <dbReference type="ARBA" id="ARBA00004323"/>
    </source>
</evidence>
<proteinExistence type="inferred from homology"/>
<evidence type="ECO:0000256" key="8">
    <source>
        <dbReference type="ARBA" id="ARBA00022723"/>
    </source>
</evidence>
<keyword evidence="9" id="KW-0735">Signal-anchor</keyword>
<comment type="similarity">
    <text evidence="4">Belongs to the glycosyltransferase 13 family.</text>
</comment>
<gene>
    <name evidence="19" type="ORF">C1SCF055_LOCUS41812</name>
</gene>
<evidence type="ECO:0000313" key="19">
    <source>
        <dbReference type="EMBL" id="CAI4017143.1"/>
    </source>
</evidence>
<evidence type="ECO:0000256" key="6">
    <source>
        <dbReference type="ARBA" id="ARBA00022679"/>
    </source>
</evidence>
<keyword evidence="10 18" id="KW-1133">Transmembrane helix</keyword>
<keyword evidence="5" id="KW-0328">Glycosyltransferase</keyword>
<evidence type="ECO:0000256" key="18">
    <source>
        <dbReference type="SAM" id="Phobius"/>
    </source>
</evidence>
<reference evidence="19" key="1">
    <citation type="submission" date="2022-10" db="EMBL/GenBank/DDBJ databases">
        <authorList>
            <person name="Chen Y."/>
            <person name="Dougan E. K."/>
            <person name="Chan C."/>
            <person name="Rhodes N."/>
            <person name="Thang M."/>
        </authorList>
    </citation>
    <scope>NUCLEOTIDE SEQUENCE</scope>
</reference>
<keyword evidence="11" id="KW-0333">Golgi apparatus</keyword>
<name>A0A9P1GL01_9DINO</name>
<dbReference type="Gene3D" id="3.90.550.10">
    <property type="entry name" value="Spore Coat Polysaccharide Biosynthesis Protein SpsA, Chain A"/>
    <property type="match status" value="1"/>
</dbReference>
<evidence type="ECO:0000256" key="16">
    <source>
        <dbReference type="ARBA" id="ARBA00049421"/>
    </source>
</evidence>
<evidence type="ECO:0000256" key="17">
    <source>
        <dbReference type="SAM" id="MobiDB-lite"/>
    </source>
</evidence>
<keyword evidence="12 18" id="KW-0472">Membrane</keyword>
<feature type="region of interest" description="Disordered" evidence="17">
    <location>
        <begin position="1"/>
        <end position="48"/>
    </location>
</feature>
<evidence type="ECO:0000313" key="20">
    <source>
        <dbReference type="EMBL" id="CAL1170518.1"/>
    </source>
</evidence>
<comment type="subcellular location">
    <subcellularLocation>
        <location evidence="2">Golgi apparatus membrane</location>
        <topology evidence="2">Single-pass type II membrane protein</topology>
    </subcellularLocation>
</comment>
<dbReference type="Pfam" id="PF03071">
    <property type="entry name" value="GNT-I"/>
    <property type="match status" value="1"/>
</dbReference>
<evidence type="ECO:0000256" key="5">
    <source>
        <dbReference type="ARBA" id="ARBA00022676"/>
    </source>
</evidence>
<keyword evidence="8" id="KW-0479">Metal-binding</keyword>
<dbReference type="GO" id="GO:0003827">
    <property type="term" value="F:alpha-1,3-mannosylglycoprotein 2-beta-N-acetylglucosaminyltransferase activity"/>
    <property type="evidence" value="ECO:0007669"/>
    <property type="project" value="UniProtKB-EC"/>
</dbReference>
<evidence type="ECO:0000256" key="15">
    <source>
        <dbReference type="ARBA" id="ARBA00041712"/>
    </source>
</evidence>
<evidence type="ECO:0000313" key="21">
    <source>
        <dbReference type="Proteomes" id="UP001152797"/>
    </source>
</evidence>
<dbReference type="EMBL" id="CAMXCT030006622">
    <property type="protein sequence ID" value="CAL4804455.1"/>
    <property type="molecule type" value="Genomic_DNA"/>
</dbReference>
<dbReference type="EMBL" id="CAMXCT010006622">
    <property type="protein sequence ID" value="CAI4017143.1"/>
    <property type="molecule type" value="Genomic_DNA"/>
</dbReference>
<evidence type="ECO:0000256" key="9">
    <source>
        <dbReference type="ARBA" id="ARBA00022968"/>
    </source>
</evidence>
<evidence type="ECO:0000256" key="10">
    <source>
        <dbReference type="ARBA" id="ARBA00022989"/>
    </source>
</evidence>
<evidence type="ECO:0000256" key="3">
    <source>
        <dbReference type="ARBA" id="ARBA00004922"/>
    </source>
</evidence>
<dbReference type="PANTHER" id="PTHR10468">
    <property type="entry name" value="PROTEIN O-LINKED-MANNOSE BETA-1,2-N-ACETYLGLUCOSAMINYLTRANSFERASE 1/ALPHA-1,3-MANNOSYL-GLYCOPROTEIN 2-BETA-N-ACETYLGLUCOSAMINYLTRANSFERASE"/>
    <property type="match status" value="1"/>
</dbReference>
<comment type="catalytic activity">
    <reaction evidence="16">
        <text>N(4)-(alpha-D-Man-(1-&gt;3)-[alpha-D-Man-(1-&gt;3)-[alpha-D-Man-(1-&gt;6)]-alpha-D-Man-(1-&gt;6)]-beta-D-Man-(1-&gt;4)-beta-D-GlcNAc-(1-&gt;4)-beta-D-GlcNAc)-L-asparaginyl-[protein] (N-glucan mannose isomer 5A1,2) + UDP-N-acetyl-alpha-D-glucosamine = N(4)-{beta-D-GlcNAc-(1-&gt;2)-alpha-D-Man-(1-&gt;3)-[alpha-D-Man-(1-&gt;3)-[alpha-D-Man-(1-&gt;6)]-alpha-D-Man-(1-&gt;6)]-beta-D-Man-(1-&gt;4)-beta-D-GlcNAc-(1-&gt;4)-beta-D-GlcNAc}-L-asparaginyl-[protein] + UDP + H(+)</text>
        <dbReference type="Rhea" id="RHEA:11456"/>
        <dbReference type="Rhea" id="RHEA-COMP:14367"/>
        <dbReference type="Rhea" id="RHEA-COMP:14368"/>
        <dbReference type="ChEBI" id="CHEBI:15378"/>
        <dbReference type="ChEBI" id="CHEBI:57705"/>
        <dbReference type="ChEBI" id="CHEBI:58223"/>
        <dbReference type="ChEBI" id="CHEBI:59087"/>
        <dbReference type="ChEBI" id="CHEBI:60625"/>
        <dbReference type="EC" id="2.4.1.101"/>
    </reaction>
</comment>
<dbReference type="EC" id="2.4.1.101" evidence="14"/>
<dbReference type="AlphaFoldDB" id="A0A9P1GL01"/>
<sequence>MPRAAPRGREHREHREHRERRDEKRKVGRKSERLDQVPDDEKERERKRSAETKKWGKCIFLLLGAATFQAVVGLSLLQSRGEAVNRSDLLVNSGGVAGPLAVFADPEAPFVVEVKAEGKERVLDPGDLAVLVLSSSRKVWLLRATLQSLSRVDGLRAANVLVSLASPGTGNQLDAIQEFGFACAGFEGKGGNMKKYFPIFQQATRGSAHVRRSLGFAQKHFAGKEMTSLVVLEASMSVLPSAFGQDESIFCASALNENGLAPYVADLTVLHRSDNFSSLAWMLELRRVPPLLAAWKQEDWRTWLQQHMVDAKQQCIFPEVSRVALATADCHSTAIGSSP</sequence>
<keyword evidence="7 18" id="KW-0812">Transmembrane</keyword>
<dbReference type="GO" id="GO:0000139">
    <property type="term" value="C:Golgi membrane"/>
    <property type="evidence" value="ECO:0007669"/>
    <property type="project" value="UniProtKB-SubCell"/>
</dbReference>
<dbReference type="PANTHER" id="PTHR10468:SF0">
    <property type="entry name" value="ALPHA-1,3-MANNOSYL-GLYCOPROTEIN 2-BETA-N-ACETYLGLUCOSAMINYLTRANSFERASE"/>
    <property type="match status" value="1"/>
</dbReference>
<accession>A0A9P1GL01</accession>
<dbReference type="GO" id="GO:0046872">
    <property type="term" value="F:metal ion binding"/>
    <property type="evidence" value="ECO:0007669"/>
    <property type="project" value="UniProtKB-KW"/>
</dbReference>
<evidence type="ECO:0000256" key="7">
    <source>
        <dbReference type="ARBA" id="ARBA00022692"/>
    </source>
</evidence>
<keyword evidence="21" id="KW-1185">Reference proteome</keyword>
<protein>
    <recommendedName>
        <fullName evidence="14">alpha-1,3-mannosyl-glycoprotein 2-beta-N-acetylglucosaminyltransferase</fullName>
        <ecNumber evidence="14">2.4.1.101</ecNumber>
    </recommendedName>
    <alternativeName>
        <fullName evidence="15">N-glycosyl-oligosaccharide-glycoprotein N-acetylglucosaminyltransferase I</fullName>
    </alternativeName>
</protein>
<dbReference type="InterPro" id="IPR052261">
    <property type="entry name" value="Glycosyltransferase_13"/>
</dbReference>
<evidence type="ECO:0000256" key="1">
    <source>
        <dbReference type="ARBA" id="ARBA00001936"/>
    </source>
</evidence>
<dbReference type="Proteomes" id="UP001152797">
    <property type="component" value="Unassembled WGS sequence"/>
</dbReference>
<evidence type="ECO:0000256" key="12">
    <source>
        <dbReference type="ARBA" id="ARBA00023136"/>
    </source>
</evidence>
<dbReference type="InterPro" id="IPR004139">
    <property type="entry name" value="Glyco_trans_13"/>
</dbReference>
<dbReference type="OrthoDB" id="440755at2759"/>
<evidence type="ECO:0000256" key="11">
    <source>
        <dbReference type="ARBA" id="ARBA00023034"/>
    </source>
</evidence>
<evidence type="ECO:0000256" key="14">
    <source>
        <dbReference type="ARBA" id="ARBA00038949"/>
    </source>
</evidence>